<dbReference type="PROSITE" id="PS50125">
    <property type="entry name" value="GUANYLATE_CYCLASE_2"/>
    <property type="match status" value="1"/>
</dbReference>
<keyword evidence="2 4" id="KW-0456">Lyase</keyword>
<dbReference type="EMBL" id="JAFITR010000118">
    <property type="protein sequence ID" value="MBN4067351.1"/>
    <property type="molecule type" value="Genomic_DNA"/>
</dbReference>
<sequence length="349" mass="39623">MKKILVVDDSPNVVQFLCKSLEGMGYAVNFVVNPLLLFPLLKKEKYDLLLLDFLMPEMNGLEVIKKLKEAQHSIPPVIMITGNRDDNLFEQAFSAGVIDYIIKPFHEIEMRVRIHAALQLQHEKQRYIELVDNIFPPAVAQELLKTGRYESRSFPSATIAFSDFCNFTQTTESWPSKVLVERLEYYFNAFDFIMTRNELERIKTLGDGYMFGSGLSKEDPEHAVKCIRGALEMLDFVQECKKKHQKGELKFSFSARIGVNSGPITAGVLGRNRLAYDIWGDTVNTAHRIESHGMENNVTISKETYKLVSSQFSCKKLGEVEVKSKGKIPIYIVEGGIVDGKRDLGYCSE</sequence>
<accession>A0ABS3ASN8</accession>
<keyword evidence="8" id="KW-1185">Reference proteome</keyword>
<dbReference type="InterPro" id="IPR001789">
    <property type="entry name" value="Sig_transdc_resp-reg_receiver"/>
</dbReference>
<organism evidence="7 8">
    <name type="scientific">Simkania negevensis</name>
    <dbReference type="NCBI Taxonomy" id="83561"/>
    <lineage>
        <taxon>Bacteria</taxon>
        <taxon>Pseudomonadati</taxon>
        <taxon>Chlamydiota</taxon>
        <taxon>Chlamydiia</taxon>
        <taxon>Parachlamydiales</taxon>
        <taxon>Simkaniaceae</taxon>
        <taxon>Simkania</taxon>
    </lineage>
</organism>
<evidence type="ECO:0000256" key="4">
    <source>
        <dbReference type="RuleBase" id="RU000405"/>
    </source>
</evidence>
<gene>
    <name evidence="7" type="ORF">JYU14_04635</name>
</gene>
<feature type="domain" description="Guanylate cyclase" evidence="6">
    <location>
        <begin position="158"/>
        <end position="290"/>
    </location>
</feature>
<dbReference type="SMART" id="SM00044">
    <property type="entry name" value="CYCc"/>
    <property type="match status" value="1"/>
</dbReference>
<protein>
    <submittedName>
        <fullName evidence="7">Response regulator</fullName>
    </submittedName>
</protein>
<evidence type="ECO:0000256" key="1">
    <source>
        <dbReference type="ARBA" id="ARBA00022741"/>
    </source>
</evidence>
<evidence type="ECO:0000256" key="2">
    <source>
        <dbReference type="ARBA" id="ARBA00023239"/>
    </source>
</evidence>
<comment type="similarity">
    <text evidence="4">Belongs to the adenylyl cyclase class-4/guanylyl cyclase family.</text>
</comment>
<dbReference type="PANTHER" id="PTHR45655">
    <property type="entry name" value="GUANYLATE CYCLASE SOLUBLE SUBUNIT BETA-2"/>
    <property type="match status" value="1"/>
</dbReference>
<evidence type="ECO:0000313" key="8">
    <source>
        <dbReference type="Proteomes" id="UP000722121"/>
    </source>
</evidence>
<evidence type="ECO:0000259" key="5">
    <source>
        <dbReference type="PROSITE" id="PS50110"/>
    </source>
</evidence>
<dbReference type="CDD" id="cd07302">
    <property type="entry name" value="CHD"/>
    <property type="match status" value="1"/>
</dbReference>
<reference evidence="7 8" key="1">
    <citation type="submission" date="2021-02" db="EMBL/GenBank/DDBJ databases">
        <title>Activity-based single-cell genomes from oceanic crustal fluid captures similar information to metagenomic and metatranscriptomic surveys with orders of magnitude less sampling.</title>
        <authorList>
            <person name="D'Angelo T.S."/>
            <person name="Orcutt B.N."/>
        </authorList>
    </citation>
    <scope>NUCLEOTIDE SEQUENCE [LARGE SCALE GENOMIC DNA]</scope>
    <source>
        <strain evidence="7">AH-315-G07</strain>
    </source>
</reference>
<dbReference type="Pfam" id="PF00211">
    <property type="entry name" value="Guanylate_cyc"/>
    <property type="match status" value="1"/>
</dbReference>
<dbReference type="Gene3D" id="3.30.70.1230">
    <property type="entry name" value="Nucleotide cyclase"/>
    <property type="match status" value="1"/>
</dbReference>
<evidence type="ECO:0000259" key="6">
    <source>
        <dbReference type="PROSITE" id="PS50125"/>
    </source>
</evidence>
<dbReference type="Pfam" id="PF00072">
    <property type="entry name" value="Response_reg"/>
    <property type="match status" value="1"/>
</dbReference>
<dbReference type="InterPro" id="IPR001054">
    <property type="entry name" value="A/G_cyclase"/>
</dbReference>
<dbReference type="SUPFAM" id="SSF55073">
    <property type="entry name" value="Nucleotide cyclase"/>
    <property type="match status" value="1"/>
</dbReference>
<dbReference type="PANTHER" id="PTHR45655:SF13">
    <property type="entry name" value="SOLUBLE GUANYLATE CYCLASE GCY-32-RELATED"/>
    <property type="match status" value="1"/>
</dbReference>
<dbReference type="Gene3D" id="3.40.50.2300">
    <property type="match status" value="1"/>
</dbReference>
<feature type="domain" description="Response regulatory" evidence="5">
    <location>
        <begin position="3"/>
        <end position="118"/>
    </location>
</feature>
<dbReference type="Proteomes" id="UP000722121">
    <property type="component" value="Unassembled WGS sequence"/>
</dbReference>
<dbReference type="InterPro" id="IPR018297">
    <property type="entry name" value="A/G_cyclase_CS"/>
</dbReference>
<dbReference type="PROSITE" id="PS50110">
    <property type="entry name" value="RESPONSE_REGULATORY"/>
    <property type="match status" value="1"/>
</dbReference>
<name>A0ABS3ASN8_9BACT</name>
<keyword evidence="3" id="KW-0597">Phosphoprotein</keyword>
<dbReference type="PROSITE" id="PS00452">
    <property type="entry name" value="GUANYLATE_CYCLASE_1"/>
    <property type="match status" value="1"/>
</dbReference>
<evidence type="ECO:0000313" key="7">
    <source>
        <dbReference type="EMBL" id="MBN4067351.1"/>
    </source>
</evidence>
<dbReference type="SUPFAM" id="SSF52172">
    <property type="entry name" value="CheY-like"/>
    <property type="match status" value="1"/>
</dbReference>
<comment type="caution">
    <text evidence="7">The sequence shown here is derived from an EMBL/GenBank/DDBJ whole genome shotgun (WGS) entry which is preliminary data.</text>
</comment>
<dbReference type="SMART" id="SM00448">
    <property type="entry name" value="REC"/>
    <property type="match status" value="1"/>
</dbReference>
<dbReference type="InterPro" id="IPR011006">
    <property type="entry name" value="CheY-like_superfamily"/>
</dbReference>
<feature type="modified residue" description="4-aspartylphosphate" evidence="3">
    <location>
        <position position="52"/>
    </location>
</feature>
<keyword evidence="1" id="KW-0547">Nucleotide-binding</keyword>
<evidence type="ECO:0000256" key="3">
    <source>
        <dbReference type="PROSITE-ProRule" id="PRU00169"/>
    </source>
</evidence>
<dbReference type="InterPro" id="IPR029787">
    <property type="entry name" value="Nucleotide_cyclase"/>
</dbReference>
<proteinExistence type="inferred from homology"/>